<accession>A0A1V0SBC1</accession>
<dbReference type="EMBL" id="KY684083">
    <property type="protein sequence ID" value="ARF09015.1"/>
    <property type="molecule type" value="Genomic_DNA"/>
</dbReference>
<evidence type="ECO:0000313" key="1">
    <source>
        <dbReference type="EMBL" id="ARF09015.1"/>
    </source>
</evidence>
<gene>
    <name evidence="1" type="ORF">Catovirus_1_1065</name>
</gene>
<reference evidence="1" key="1">
    <citation type="journal article" date="2017" name="Science">
        <title>Giant viruses with an expanded complement of translation system components.</title>
        <authorList>
            <person name="Schulz F."/>
            <person name="Yutin N."/>
            <person name="Ivanova N.N."/>
            <person name="Ortega D.R."/>
            <person name="Lee T.K."/>
            <person name="Vierheilig J."/>
            <person name="Daims H."/>
            <person name="Horn M."/>
            <person name="Wagner M."/>
            <person name="Jensen G.J."/>
            <person name="Kyrpides N.C."/>
            <person name="Koonin E.V."/>
            <person name="Woyke T."/>
        </authorList>
    </citation>
    <scope>NUCLEOTIDE SEQUENCE</scope>
    <source>
        <strain evidence="1">CTV1</strain>
    </source>
</reference>
<proteinExistence type="predicted"/>
<sequence length="29" mass="3463">MDDQQLADKQVLKFNDYKFIGTMFIVLKI</sequence>
<organism evidence="1">
    <name type="scientific">Catovirus CTV1</name>
    <dbReference type="NCBI Taxonomy" id="1977631"/>
    <lineage>
        <taxon>Viruses</taxon>
        <taxon>Varidnaviria</taxon>
        <taxon>Bamfordvirae</taxon>
        <taxon>Nucleocytoviricota</taxon>
        <taxon>Megaviricetes</taxon>
        <taxon>Imitervirales</taxon>
        <taxon>Mimiviridae</taxon>
        <taxon>Klosneuvirinae</taxon>
        <taxon>Catovirus</taxon>
    </lineage>
</organism>
<protein>
    <submittedName>
        <fullName evidence="1">Uncharacterized protein</fullName>
    </submittedName>
</protein>
<name>A0A1V0SBC1_9VIRU</name>